<feature type="transmembrane region" description="Helical" evidence="5">
    <location>
        <begin position="94"/>
        <end position="127"/>
    </location>
</feature>
<dbReference type="EMBL" id="JADBEB010000001">
    <property type="protein sequence ID" value="MBE1487581.1"/>
    <property type="molecule type" value="Genomic_DNA"/>
</dbReference>
<keyword evidence="4 5" id="KW-0472">Membrane</keyword>
<feature type="domain" description="Integral membrane bound transporter" evidence="6">
    <location>
        <begin position="31"/>
        <end position="152"/>
    </location>
</feature>
<evidence type="ECO:0000256" key="5">
    <source>
        <dbReference type="SAM" id="Phobius"/>
    </source>
</evidence>
<name>A0A927M6M4_9ACTN</name>
<evidence type="ECO:0000256" key="4">
    <source>
        <dbReference type="ARBA" id="ARBA00023136"/>
    </source>
</evidence>
<keyword evidence="3 5" id="KW-1133">Transmembrane helix</keyword>
<protein>
    <submittedName>
        <fullName evidence="7">Uncharacterized membrane protein YgaE (UPF0421/DUF939 family)</fullName>
    </submittedName>
</protein>
<evidence type="ECO:0000259" key="6">
    <source>
        <dbReference type="Pfam" id="PF13515"/>
    </source>
</evidence>
<comment type="caution">
    <text evidence="7">The sequence shown here is derived from an EMBL/GenBank/DDBJ whole genome shotgun (WGS) entry which is preliminary data.</text>
</comment>
<reference evidence="7" key="1">
    <citation type="submission" date="2020-10" db="EMBL/GenBank/DDBJ databases">
        <title>Sequencing the genomes of 1000 actinobacteria strains.</title>
        <authorList>
            <person name="Klenk H.-P."/>
        </authorList>
    </citation>
    <scope>NUCLEOTIDE SEQUENCE</scope>
    <source>
        <strain evidence="7">DSM 46832</strain>
    </source>
</reference>
<feature type="transmembrane region" description="Helical" evidence="5">
    <location>
        <begin position="69"/>
        <end position="88"/>
    </location>
</feature>
<dbReference type="GO" id="GO:0016020">
    <property type="term" value="C:membrane"/>
    <property type="evidence" value="ECO:0007669"/>
    <property type="project" value="UniProtKB-SubCell"/>
</dbReference>
<dbReference type="InterPro" id="IPR049453">
    <property type="entry name" value="Memb_transporter_dom"/>
</dbReference>
<gene>
    <name evidence="7" type="ORF">H4W31_003219</name>
</gene>
<dbReference type="Pfam" id="PF13515">
    <property type="entry name" value="FUSC_2"/>
    <property type="match status" value="1"/>
</dbReference>
<accession>A0A927M6M4</accession>
<evidence type="ECO:0000256" key="1">
    <source>
        <dbReference type="ARBA" id="ARBA00004141"/>
    </source>
</evidence>
<evidence type="ECO:0000256" key="3">
    <source>
        <dbReference type="ARBA" id="ARBA00022989"/>
    </source>
</evidence>
<evidence type="ECO:0000313" key="7">
    <source>
        <dbReference type="EMBL" id="MBE1487581.1"/>
    </source>
</evidence>
<evidence type="ECO:0000256" key="2">
    <source>
        <dbReference type="ARBA" id="ARBA00022692"/>
    </source>
</evidence>
<sequence>MFQIGWLRLVGGRLRQGWLPVVEATLAATVAWAVAKTLLGHPEPFFAPAAALIVLGQARGQRMRRAVEVVLGVAGGVLVADLVVQALGRTTWTVFTVVLLTVGLAVAVGASSISVVQATVSALYLVVVPPSTDALVPNRFVDALIGGGVALAASQLLTARQPLAPLVAEARQTFTALAGLLTEVTEALDHRDEAAALAALDRARQLDAAVDRLQTAVLAAGEALRLHVRRRRHIGRVHALHESSRQVDYAVRNVRVLARAGVALTRLPVASPPELVAALRSLAEGVRTAGEALAADLTGQDEAADRYAEQTDEAALDAVRTAGRLLTREPPLPIIMIVGQIRATAIDLLRGVDADDVAVLSRVDEALGLPPL</sequence>
<evidence type="ECO:0000313" key="8">
    <source>
        <dbReference type="Proteomes" id="UP000649753"/>
    </source>
</evidence>
<dbReference type="Proteomes" id="UP000649753">
    <property type="component" value="Unassembled WGS sequence"/>
</dbReference>
<keyword evidence="2 5" id="KW-0812">Transmembrane</keyword>
<comment type="subcellular location">
    <subcellularLocation>
        <location evidence="1">Membrane</location>
        <topology evidence="1">Multi-pass membrane protein</topology>
    </subcellularLocation>
</comment>
<dbReference type="RefSeq" id="WP_192767400.1">
    <property type="nucleotide sequence ID" value="NZ_JADBEB010000001.1"/>
</dbReference>
<dbReference type="AlphaFoldDB" id="A0A927M6M4"/>
<keyword evidence="8" id="KW-1185">Reference proteome</keyword>
<proteinExistence type="predicted"/>
<organism evidence="7 8">
    <name type="scientific">Plantactinospora soyae</name>
    <dbReference type="NCBI Taxonomy" id="1544732"/>
    <lineage>
        <taxon>Bacteria</taxon>
        <taxon>Bacillati</taxon>
        <taxon>Actinomycetota</taxon>
        <taxon>Actinomycetes</taxon>
        <taxon>Micromonosporales</taxon>
        <taxon>Micromonosporaceae</taxon>
        <taxon>Plantactinospora</taxon>
    </lineage>
</organism>